<feature type="active site" evidence="4">
    <location>
        <position position="329"/>
    </location>
</feature>
<dbReference type="Proteomes" id="UP000029920">
    <property type="component" value="Unassembled WGS sequence"/>
</dbReference>
<evidence type="ECO:0000256" key="1">
    <source>
        <dbReference type="ARBA" id="ARBA00022908"/>
    </source>
</evidence>
<comment type="similarity">
    <text evidence="4">Belongs to the 'phage' integrase family. XerH subfamily.</text>
</comment>
<keyword evidence="9" id="KW-1185">Reference proteome</keyword>
<reference evidence="8 9" key="1">
    <citation type="journal article" date="2014" name="Genome Announc.">
        <title>Draft genome sequences of eight enterohepatic helicobacter species isolated from both laboratory and wild rodents.</title>
        <authorList>
            <person name="Sheh A."/>
            <person name="Shen Z."/>
            <person name="Fox J.G."/>
        </authorList>
    </citation>
    <scope>NUCLEOTIDE SEQUENCE [LARGE SCALE GENOMIC DNA]</scope>
    <source>
        <strain evidence="8 9">MIT-03-7007</strain>
    </source>
</reference>
<name>A0A099UGJ5_9HELI</name>
<dbReference type="GO" id="GO:0051301">
    <property type="term" value="P:cell division"/>
    <property type="evidence" value="ECO:0007669"/>
    <property type="project" value="UniProtKB-KW"/>
</dbReference>
<keyword evidence="3 4" id="KW-0233">DNA recombination</keyword>
<dbReference type="Pfam" id="PF18644">
    <property type="entry name" value="Phage_int_SAM_6"/>
    <property type="match status" value="1"/>
</dbReference>
<feature type="active site" evidence="4">
    <location>
        <position position="234"/>
    </location>
</feature>
<keyword evidence="4" id="KW-0132">Cell division</keyword>
<feature type="active site" evidence="4">
    <location>
        <position position="306"/>
    </location>
</feature>
<dbReference type="PANTHER" id="PTHR30349">
    <property type="entry name" value="PHAGE INTEGRASE-RELATED"/>
    <property type="match status" value="1"/>
</dbReference>
<dbReference type="InterPro" id="IPR033683">
    <property type="entry name" value="XerH"/>
</dbReference>
<keyword evidence="4" id="KW-0131">Cell cycle</keyword>
<comment type="subcellular location">
    <subcellularLocation>
        <location evidence="4">Cytoplasm</location>
    </subcellularLocation>
</comment>
<dbReference type="GO" id="GO:0006310">
    <property type="term" value="P:DNA recombination"/>
    <property type="evidence" value="ECO:0007669"/>
    <property type="project" value="UniProtKB-UniRule"/>
</dbReference>
<evidence type="ECO:0000259" key="5">
    <source>
        <dbReference type="PROSITE" id="PS51898"/>
    </source>
</evidence>
<dbReference type="SUPFAM" id="SSF56349">
    <property type="entry name" value="DNA breaking-rejoining enzymes"/>
    <property type="match status" value="1"/>
</dbReference>
<dbReference type="EMBL" id="JRPC02000020">
    <property type="protein sequence ID" value="TLE14927.1"/>
    <property type="molecule type" value="Genomic_DNA"/>
</dbReference>
<organism evidence="8 9">
    <name type="scientific">Helicobacter apodemus</name>
    <dbReference type="NCBI Taxonomy" id="135569"/>
    <lineage>
        <taxon>Bacteria</taxon>
        <taxon>Pseudomonadati</taxon>
        <taxon>Campylobacterota</taxon>
        <taxon>Epsilonproteobacteria</taxon>
        <taxon>Campylobacterales</taxon>
        <taxon>Helicobacteraceae</taxon>
        <taxon>Helicobacter</taxon>
    </lineage>
</organism>
<dbReference type="Gene3D" id="1.10.443.10">
    <property type="entry name" value="Intergrase catalytic core"/>
    <property type="match status" value="1"/>
</dbReference>
<gene>
    <name evidence="4" type="primary">xerH</name>
    <name evidence="7" type="ORF">CDV25_01695</name>
    <name evidence="8" type="ORF">LS72_007805</name>
</gene>
<dbReference type="InterPro" id="IPR044068">
    <property type="entry name" value="CB"/>
</dbReference>
<dbReference type="InterPro" id="IPR013762">
    <property type="entry name" value="Integrase-like_cat_sf"/>
</dbReference>
<evidence type="ECO:0000256" key="2">
    <source>
        <dbReference type="ARBA" id="ARBA00023125"/>
    </source>
</evidence>
<sequence length="354" mass="40955">MRYPIDFKDDFAMNLLFWIERFIYSKLNSLSNHQVNNKKEIITSLNILRKGVENIETLQEVCKQCRNAGLIGINTYVNPLLKLYEYLTYLGFASLKEVDEEMLKEFLTIHTSALSDATKKNYRIALINFFGFVDKQNEEEDGSSYIFRIELKNWGGLRGKSGQKLPSYMNEEEVKRFLDGIDSFPFKHMNLGARNRLLLKIIIYTGIRVGEALNLKVKDIMLDKELYIIQVRGKGNKPRVVMVKAKNIASDFSAWVESRPLEIEDDLLFCNHKGKKLTQAYVSRIVEQVLITNGIRKEKNGAHMLRHSFATLLYQKSQDLVLVQEALGHASLDTSRIYTHFDKQKLRATTEIIE</sequence>
<feature type="active site" evidence="4">
    <location>
        <position position="303"/>
    </location>
</feature>
<proteinExistence type="inferred from homology"/>
<dbReference type="GO" id="GO:0009037">
    <property type="term" value="F:tyrosine-based site-specific recombinase activity"/>
    <property type="evidence" value="ECO:0007669"/>
    <property type="project" value="UniProtKB-UniRule"/>
</dbReference>
<dbReference type="GO" id="GO:0003677">
    <property type="term" value="F:DNA binding"/>
    <property type="evidence" value="ECO:0007669"/>
    <property type="project" value="UniProtKB-UniRule"/>
</dbReference>
<evidence type="ECO:0000256" key="3">
    <source>
        <dbReference type="ARBA" id="ARBA00023172"/>
    </source>
</evidence>
<dbReference type="PROSITE" id="PS51898">
    <property type="entry name" value="TYR_RECOMBINASE"/>
    <property type="match status" value="1"/>
</dbReference>
<protein>
    <recommendedName>
        <fullName evidence="4">Tyrosine recombinase XerH</fullName>
    </recommendedName>
</protein>
<dbReference type="Proteomes" id="UP000244890">
    <property type="component" value="Chromosome"/>
</dbReference>
<dbReference type="PANTHER" id="PTHR30349:SF64">
    <property type="entry name" value="PROPHAGE INTEGRASE INTD-RELATED"/>
    <property type="match status" value="1"/>
</dbReference>
<dbReference type="HAMAP" id="MF_02054">
    <property type="entry name" value="Recomb_XerH"/>
    <property type="match status" value="1"/>
</dbReference>
<dbReference type="RefSeq" id="WP_034552136.1">
    <property type="nucleotide sequence ID" value="NZ_CP021886.1"/>
</dbReference>
<dbReference type="AlphaFoldDB" id="A0A099UGJ5"/>
<dbReference type="InterPro" id="IPR002104">
    <property type="entry name" value="Integrase_catalytic"/>
</dbReference>
<dbReference type="OrthoDB" id="9801717at2"/>
<reference evidence="8" key="3">
    <citation type="submission" date="2018-04" db="EMBL/GenBank/DDBJ databases">
        <authorList>
            <person name="Sheh A."/>
            <person name="Shen Z."/>
            <person name="Mannion A.J."/>
            <person name="Fox J.G."/>
        </authorList>
    </citation>
    <scope>NUCLEOTIDE SEQUENCE</scope>
    <source>
        <strain evidence="8">MIT-03-7007</strain>
    </source>
</reference>
<feature type="active site" description="O-(3'-phospho-DNA)-tyrosine intermediate" evidence="4">
    <location>
        <position position="338"/>
    </location>
</feature>
<dbReference type="EMBL" id="CP021886">
    <property type="protein sequence ID" value="AWI33614.1"/>
    <property type="molecule type" value="Genomic_DNA"/>
</dbReference>
<dbReference type="InterPro" id="IPR041308">
    <property type="entry name" value="Xer_N"/>
</dbReference>
<reference evidence="7 10" key="2">
    <citation type="submission" date="2017-06" db="EMBL/GenBank/DDBJ databases">
        <title>Complete genome of Helicobacter apodemus.</title>
        <authorList>
            <person name="Cho S."/>
        </authorList>
    </citation>
    <scope>NUCLEOTIDE SEQUENCE [LARGE SCALE GENOMIC DNA]</scope>
    <source>
        <strain evidence="7">SCJK1</strain>
        <strain evidence="10">SNUVETPUB-15-01</strain>
    </source>
</reference>
<evidence type="ECO:0000259" key="6">
    <source>
        <dbReference type="PROSITE" id="PS51900"/>
    </source>
</evidence>
<evidence type="ECO:0000313" key="9">
    <source>
        <dbReference type="Proteomes" id="UP000029920"/>
    </source>
</evidence>
<evidence type="ECO:0000313" key="10">
    <source>
        <dbReference type="Proteomes" id="UP000244890"/>
    </source>
</evidence>
<keyword evidence="4" id="KW-0963">Cytoplasm</keyword>
<evidence type="ECO:0000256" key="4">
    <source>
        <dbReference type="HAMAP-Rule" id="MF_02054"/>
    </source>
</evidence>
<keyword evidence="2 4" id="KW-0238">DNA-binding</keyword>
<accession>A0A099UGJ5</accession>
<dbReference type="InterPro" id="IPR050090">
    <property type="entry name" value="Tyrosine_recombinase_XerCD"/>
</dbReference>
<dbReference type="InterPro" id="IPR011010">
    <property type="entry name" value="DNA_brk_join_enz"/>
</dbReference>
<comment type="function">
    <text evidence="4">Site-specific tyrosine recombinase, which acts by catalyzing the cutting and rejoining of the recombining DNA molecules.</text>
</comment>
<dbReference type="GO" id="GO:0005737">
    <property type="term" value="C:cytoplasm"/>
    <property type="evidence" value="ECO:0007669"/>
    <property type="project" value="UniProtKB-SubCell"/>
</dbReference>
<dbReference type="KEGG" id="had:CDV25_01695"/>
<evidence type="ECO:0000313" key="8">
    <source>
        <dbReference type="EMBL" id="TLE14927.1"/>
    </source>
</evidence>
<evidence type="ECO:0000313" key="7">
    <source>
        <dbReference type="EMBL" id="AWI33614.1"/>
    </source>
</evidence>
<feature type="domain" description="Core-binding (CB)" evidence="6">
    <location>
        <begin position="56"/>
        <end position="134"/>
    </location>
</feature>
<feature type="domain" description="Tyr recombinase" evidence="5">
    <location>
        <begin position="164"/>
        <end position="351"/>
    </location>
</feature>
<keyword evidence="1 4" id="KW-0229">DNA integration</keyword>
<dbReference type="PROSITE" id="PS51900">
    <property type="entry name" value="CB"/>
    <property type="match status" value="1"/>
</dbReference>
<feature type="active site" evidence="4">
    <location>
        <position position="208"/>
    </location>
</feature>
<dbReference type="Pfam" id="PF00589">
    <property type="entry name" value="Phage_integrase"/>
    <property type="match status" value="1"/>
</dbReference>